<evidence type="ECO:0008006" key="4">
    <source>
        <dbReference type="Google" id="ProtNLM"/>
    </source>
</evidence>
<dbReference type="InterPro" id="IPR054685">
    <property type="entry name" value="Rubredox_RCKP"/>
</dbReference>
<dbReference type="Gene3D" id="2.20.28.10">
    <property type="match status" value="1"/>
</dbReference>
<dbReference type="HOGENOM" id="CLU_128747_5_1_0"/>
<feature type="region of interest" description="Disordered" evidence="1">
    <location>
        <begin position="9"/>
        <end position="50"/>
    </location>
</feature>
<proteinExistence type="predicted"/>
<name>F8C514_THEGP</name>
<dbReference type="SUPFAM" id="SSF57802">
    <property type="entry name" value="Rubredoxin-like"/>
    <property type="match status" value="1"/>
</dbReference>
<dbReference type="RefSeq" id="WP_013909502.1">
    <property type="nucleotide sequence ID" value="NC_015682.1"/>
</dbReference>
<sequence length="50" mass="5459">MAVWKCNSCGATKESRCKPKKCPQCGAEGSMVKEEAKEDTPKKGAKRKKS</sequence>
<dbReference type="NCBIfam" id="NF045720">
    <property type="entry name" value="rubredox_RCKP"/>
    <property type="match status" value="1"/>
</dbReference>
<protein>
    <recommendedName>
        <fullName evidence="4">Rubredoxin</fullName>
    </recommendedName>
</protein>
<dbReference type="STRING" id="795359.TOPB45_0700"/>
<keyword evidence="3" id="KW-1185">Reference proteome</keyword>
<dbReference type="AlphaFoldDB" id="F8C514"/>
<evidence type="ECO:0000313" key="2">
    <source>
        <dbReference type="EMBL" id="AEH22802.1"/>
    </source>
</evidence>
<dbReference type="eggNOG" id="COG2401">
    <property type="taxonomic scope" value="Bacteria"/>
</dbReference>
<feature type="compositionally biased region" description="Basic and acidic residues" evidence="1">
    <location>
        <begin position="31"/>
        <end position="42"/>
    </location>
</feature>
<organism evidence="2 3">
    <name type="scientific">Thermodesulfobacterium geofontis (strain OPF15)</name>
    <dbReference type="NCBI Taxonomy" id="795359"/>
    <lineage>
        <taxon>Bacteria</taxon>
        <taxon>Pseudomonadati</taxon>
        <taxon>Thermodesulfobacteriota</taxon>
        <taxon>Thermodesulfobacteria</taxon>
        <taxon>Thermodesulfobacteriales</taxon>
        <taxon>Thermodesulfobacteriaceae</taxon>
        <taxon>Thermodesulfobacterium</taxon>
    </lineage>
</organism>
<dbReference type="EMBL" id="CP002829">
    <property type="protein sequence ID" value="AEH22802.1"/>
    <property type="molecule type" value="Genomic_DNA"/>
</dbReference>
<evidence type="ECO:0000313" key="3">
    <source>
        <dbReference type="Proteomes" id="UP000006583"/>
    </source>
</evidence>
<dbReference type="Proteomes" id="UP000006583">
    <property type="component" value="Chromosome"/>
</dbReference>
<evidence type="ECO:0000256" key="1">
    <source>
        <dbReference type="SAM" id="MobiDB-lite"/>
    </source>
</evidence>
<dbReference type="KEGG" id="top:TOPB45_0700"/>
<reference evidence="2 3" key="1">
    <citation type="journal article" date="2013" name="Genome Announc.">
        <title>Complete genome sequence of the hyperthermophilic sulfate-reducing bacterium Thermodesulfobacterium geofontis OPF15T.</title>
        <authorList>
            <person name="Elkins J.G."/>
            <person name="Hamilton-Brehm S.D."/>
            <person name="Lucas S."/>
            <person name="Han J."/>
            <person name="Lapidus A."/>
            <person name="Cheng J.F."/>
            <person name="Goodwin L.A."/>
            <person name="Pitluck S."/>
            <person name="Peters L."/>
            <person name="Mikhailova N."/>
            <person name="Davenport K.W."/>
            <person name="Detter J.C."/>
            <person name="Han C.S."/>
            <person name="Tapia R."/>
            <person name="Land M.L."/>
            <person name="Hauser L."/>
            <person name="Kyrpides N.C."/>
            <person name="Ivanova N.N."/>
            <person name="Pagani I."/>
            <person name="Bruce D."/>
            <person name="Woyke T."/>
            <person name="Cottingham R.W."/>
        </authorList>
    </citation>
    <scope>NUCLEOTIDE SEQUENCE [LARGE SCALE GENOMIC DNA]</scope>
    <source>
        <strain evidence="2 3">OPF15</strain>
    </source>
</reference>
<dbReference type="PATRIC" id="fig|795359.3.peg.709"/>
<accession>F8C514</accession>
<gene>
    <name evidence="2" type="ordered locus">TOPB45_0700</name>
</gene>